<dbReference type="InterPro" id="IPR036396">
    <property type="entry name" value="Cyt_P450_sf"/>
</dbReference>
<keyword evidence="7 9" id="KW-0503">Monooxygenase</keyword>
<dbReference type="InterPro" id="IPR002401">
    <property type="entry name" value="Cyt_P450_E_grp-I"/>
</dbReference>
<comment type="cofactor">
    <cofactor evidence="1 8">
        <name>heme</name>
        <dbReference type="ChEBI" id="CHEBI:30413"/>
    </cofactor>
</comment>
<dbReference type="GO" id="GO:0004497">
    <property type="term" value="F:monooxygenase activity"/>
    <property type="evidence" value="ECO:0007669"/>
    <property type="project" value="UniProtKB-KW"/>
</dbReference>
<evidence type="ECO:0000256" key="5">
    <source>
        <dbReference type="ARBA" id="ARBA00023002"/>
    </source>
</evidence>
<dbReference type="PRINTS" id="PR00463">
    <property type="entry name" value="EP450I"/>
</dbReference>
<dbReference type="Pfam" id="PF00067">
    <property type="entry name" value="p450"/>
    <property type="match status" value="1"/>
</dbReference>
<dbReference type="Gene3D" id="1.10.630.10">
    <property type="entry name" value="Cytochrome P450"/>
    <property type="match status" value="1"/>
</dbReference>
<dbReference type="EMBL" id="JACCJB010000027">
    <property type="protein sequence ID" value="KAF6217455.1"/>
    <property type="molecule type" value="Genomic_DNA"/>
</dbReference>
<dbReference type="GeneID" id="59335193"/>
<dbReference type="SUPFAM" id="SSF48264">
    <property type="entry name" value="Cytochrome P450"/>
    <property type="match status" value="1"/>
</dbReference>
<keyword evidence="6 8" id="KW-0408">Iron</keyword>
<evidence type="ECO:0000256" key="1">
    <source>
        <dbReference type="ARBA" id="ARBA00001971"/>
    </source>
</evidence>
<dbReference type="InterPro" id="IPR050121">
    <property type="entry name" value="Cytochrome_P450_monoxygenase"/>
</dbReference>
<dbReference type="RefSeq" id="XP_037146890.1">
    <property type="nucleotide sequence ID" value="XM_037297689.1"/>
</dbReference>
<evidence type="ECO:0000256" key="4">
    <source>
        <dbReference type="ARBA" id="ARBA00022723"/>
    </source>
</evidence>
<keyword evidence="3 8" id="KW-0349">Heme</keyword>
<evidence type="ECO:0000313" key="10">
    <source>
        <dbReference type="EMBL" id="KAF6217455.1"/>
    </source>
</evidence>
<dbReference type="PROSITE" id="PS00086">
    <property type="entry name" value="CYTOCHROME_P450"/>
    <property type="match status" value="1"/>
</dbReference>
<dbReference type="Proteomes" id="UP000593566">
    <property type="component" value="Unassembled WGS sequence"/>
</dbReference>
<proteinExistence type="inferred from homology"/>
<dbReference type="PANTHER" id="PTHR24305:SF29">
    <property type="entry name" value="BENZOATE-PARA-HYDROXYLASE"/>
    <property type="match status" value="1"/>
</dbReference>
<dbReference type="PRINTS" id="PR00385">
    <property type="entry name" value="P450"/>
</dbReference>
<comment type="similarity">
    <text evidence="2 9">Belongs to the cytochrome P450 family.</text>
</comment>
<feature type="binding site" description="axial binding residue" evidence="8">
    <location>
        <position position="146"/>
    </location>
    <ligand>
        <name>heme</name>
        <dbReference type="ChEBI" id="CHEBI:30413"/>
    </ligand>
    <ligandPart>
        <name>Fe</name>
        <dbReference type="ChEBI" id="CHEBI:18248"/>
    </ligandPart>
</feature>
<evidence type="ECO:0000256" key="6">
    <source>
        <dbReference type="ARBA" id="ARBA00023004"/>
    </source>
</evidence>
<evidence type="ECO:0000256" key="7">
    <source>
        <dbReference type="ARBA" id="ARBA00023033"/>
    </source>
</evidence>
<dbReference type="GO" id="GO:0016705">
    <property type="term" value="F:oxidoreductase activity, acting on paired donors, with incorporation or reduction of molecular oxygen"/>
    <property type="evidence" value="ECO:0007669"/>
    <property type="project" value="InterPro"/>
</dbReference>
<keyword evidence="11" id="KW-1185">Reference proteome</keyword>
<comment type="caution">
    <text evidence="10">The sequence shown here is derived from an EMBL/GenBank/DDBJ whole genome shotgun (WGS) entry which is preliminary data.</text>
</comment>
<reference evidence="10 11" key="1">
    <citation type="journal article" date="2020" name="Genomics">
        <title>Complete, high-quality genomes from long-read metagenomic sequencing of two wolf lichen thalli reveals enigmatic genome architecture.</title>
        <authorList>
            <person name="McKenzie S.K."/>
            <person name="Walston R.F."/>
            <person name="Allen J.L."/>
        </authorList>
    </citation>
    <scope>NUCLEOTIDE SEQUENCE [LARGE SCALE GENOMIC DNA]</scope>
    <source>
        <strain evidence="10">WasteWater1</strain>
    </source>
</reference>
<accession>A0A8H6C496</accession>
<dbReference type="PANTHER" id="PTHR24305">
    <property type="entry name" value="CYTOCHROME P450"/>
    <property type="match status" value="1"/>
</dbReference>
<evidence type="ECO:0000256" key="9">
    <source>
        <dbReference type="RuleBase" id="RU000461"/>
    </source>
</evidence>
<evidence type="ECO:0000313" key="11">
    <source>
        <dbReference type="Proteomes" id="UP000593566"/>
    </source>
</evidence>
<gene>
    <name evidence="10" type="ORF">HO133_006793</name>
</gene>
<dbReference type="AlphaFoldDB" id="A0A8H6C496"/>
<dbReference type="InterPro" id="IPR017972">
    <property type="entry name" value="Cyt_P450_CS"/>
</dbReference>
<evidence type="ECO:0000256" key="2">
    <source>
        <dbReference type="ARBA" id="ARBA00010617"/>
    </source>
</evidence>
<keyword evidence="4 8" id="KW-0479">Metal-binding</keyword>
<evidence type="ECO:0000256" key="3">
    <source>
        <dbReference type="ARBA" id="ARBA00022617"/>
    </source>
</evidence>
<evidence type="ECO:0008006" key="12">
    <source>
        <dbReference type="Google" id="ProtNLM"/>
    </source>
</evidence>
<dbReference type="InterPro" id="IPR001128">
    <property type="entry name" value="Cyt_P450"/>
</dbReference>
<protein>
    <recommendedName>
        <fullName evidence="12">Cytochrome P450</fullName>
    </recommendedName>
</protein>
<sequence>MSTFIIAGSDSIATNPGWTTYYLVQNPKIMKRLSEEIESAFTSEEQITPKSVCELPFMLRCLAETGRIYPTSLAGQSMVVPPAGDTICGKCVPGGAMVSLGVAEVLCQRNFADPTTYRPERWLGDPQYASDDRSVFQTFSVGPRSCIGKNLGNLETRLALDRMIWSFDMKLSADTDPASDDQTGFIPYQKKPLIVELRVKERSSIKS</sequence>
<name>A0A8H6C496_9LECA</name>
<organism evidence="10 11">
    <name type="scientific">Letharia lupina</name>
    <dbReference type="NCBI Taxonomy" id="560253"/>
    <lineage>
        <taxon>Eukaryota</taxon>
        <taxon>Fungi</taxon>
        <taxon>Dikarya</taxon>
        <taxon>Ascomycota</taxon>
        <taxon>Pezizomycotina</taxon>
        <taxon>Lecanoromycetes</taxon>
        <taxon>OSLEUM clade</taxon>
        <taxon>Lecanoromycetidae</taxon>
        <taxon>Lecanorales</taxon>
        <taxon>Lecanorineae</taxon>
        <taxon>Parmeliaceae</taxon>
        <taxon>Letharia</taxon>
    </lineage>
</organism>
<keyword evidence="5 9" id="KW-0560">Oxidoreductase</keyword>
<evidence type="ECO:0000256" key="8">
    <source>
        <dbReference type="PIRSR" id="PIRSR602401-1"/>
    </source>
</evidence>
<dbReference type="GO" id="GO:0020037">
    <property type="term" value="F:heme binding"/>
    <property type="evidence" value="ECO:0007669"/>
    <property type="project" value="InterPro"/>
</dbReference>
<dbReference type="GO" id="GO:0005506">
    <property type="term" value="F:iron ion binding"/>
    <property type="evidence" value="ECO:0007669"/>
    <property type="project" value="InterPro"/>
</dbReference>